<sequence>MLYIHQFPDWTRFRFDSPKVLQALGQTRLEEGKLIGIMQICGLKDIEAKLLAEDIVANYAIDGYTLDPTNTLAEVELKSKGSQNFIKNYLGAIQNASQPLTEERLFNWHSAMGQNKVLKFREVPSEVQTTIDATAPDSAPKTLHFVGPNPERLQSEMENFLSWFESANIDGVIKAAIAHFWFITIRPFADANGRLARAITAMQLARTENTTHCQYALNKQINIHKGEYFKILARTQAASGDLTEWILWFLQMMRDAVKDSEQLFTSEISRIQFRSAHANDTFSAREQQLIDEIMAGRLTQPFTAKEAAALFNASHDTALREIQSLMDKGILETNKKGGRSMRYRLKIASGSEN</sequence>
<organism evidence="4 5">
    <name type="scientific">Fibrobacter succinogenes (strain ATCC 19169 / S85)</name>
    <dbReference type="NCBI Taxonomy" id="59374"/>
    <lineage>
        <taxon>Bacteria</taxon>
        <taxon>Pseudomonadati</taxon>
        <taxon>Fibrobacterota</taxon>
        <taxon>Fibrobacteria</taxon>
        <taxon>Fibrobacterales</taxon>
        <taxon>Fibrobacteraceae</taxon>
        <taxon>Fibrobacter</taxon>
    </lineage>
</organism>
<evidence type="ECO:0000313" key="4">
    <source>
        <dbReference type="EMBL" id="ADL25413.1"/>
    </source>
</evidence>
<dbReference type="PANTHER" id="PTHR13504:SF33">
    <property type="entry name" value="FIC FAMILY PROTEIN"/>
    <property type="match status" value="1"/>
</dbReference>
<dbReference type="InterPro" id="IPR025230">
    <property type="entry name" value="DUF4172"/>
</dbReference>
<keyword evidence="1" id="KW-0067">ATP-binding</keyword>
<dbReference type="OrthoDB" id="9814400at2"/>
<keyword evidence="1" id="KW-0547">Nucleotide-binding</keyword>
<dbReference type="Proteomes" id="UP000000517">
    <property type="component" value="Chromosome"/>
</dbReference>
<reference evidence="3 6" key="1">
    <citation type="submission" date="2009-10" db="EMBL/GenBank/DDBJ databases">
        <title>Complete sequence of Fibrobacter succinogenes subsp. succinogenes S85.</title>
        <authorList>
            <consortium name="US DOE Joint Genome Institute"/>
            <person name="Lucas S."/>
            <person name="Copeland A."/>
            <person name="Lapidus A."/>
            <person name="Glavina del Rio T."/>
            <person name="Tice H."/>
            <person name="Bruce D."/>
            <person name="Goodwin L."/>
            <person name="Pitluck S."/>
            <person name="Chertkov O."/>
            <person name="Detter J.C."/>
            <person name="Han C."/>
            <person name="Tapia R."/>
            <person name="Larimer F."/>
            <person name="Land M."/>
            <person name="Hauser L."/>
            <person name="Kyrpides N."/>
            <person name="Mikhailova N."/>
            <person name="Weimer P.J."/>
            <person name="Stevenson D.M."/>
            <person name="Boyum J."/>
            <person name="Brumm P.I."/>
            <person name="Mead D."/>
        </authorList>
    </citation>
    <scope>NUCLEOTIDE SEQUENCE [LARGE SCALE GENOMIC DNA]</scope>
    <source>
        <strain evidence="6">ATCC 19169 / S85</strain>
        <strain evidence="3">S85</strain>
    </source>
</reference>
<dbReference type="Gene3D" id="1.10.10.10">
    <property type="entry name" value="Winged helix-like DNA-binding domain superfamily/Winged helix DNA-binding domain"/>
    <property type="match status" value="1"/>
</dbReference>
<reference evidence="4" key="3">
    <citation type="submission" date="2010-08" db="EMBL/GenBank/DDBJ databases">
        <authorList>
            <person name="Durkin A.S."/>
            <person name="Nelson K.E."/>
            <person name="Morrison M."/>
            <person name="Forsberg C.W."/>
            <person name="Wilson D.B."/>
            <person name="Russell J.B."/>
            <person name="Cann I.K.O."/>
            <person name="Mackie R.I."/>
            <person name="White B.A."/>
        </authorList>
    </citation>
    <scope>NUCLEOTIDE SEQUENCE</scope>
    <source>
        <strain evidence="4">S85</strain>
    </source>
</reference>
<dbReference type="InterPro" id="IPR036597">
    <property type="entry name" value="Fido-like_dom_sf"/>
</dbReference>
<dbReference type="InterPro" id="IPR003812">
    <property type="entry name" value="Fido"/>
</dbReference>
<proteinExistence type="predicted"/>
<evidence type="ECO:0000256" key="1">
    <source>
        <dbReference type="PIRSR" id="PIRSR640198-2"/>
    </source>
</evidence>
<dbReference type="KEGG" id="fsc:FSU_1562"/>
<dbReference type="Pfam" id="PF02661">
    <property type="entry name" value="Fic"/>
    <property type="match status" value="1"/>
</dbReference>
<gene>
    <name evidence="3" type="ordered locus">Fisuc_1104</name>
    <name evidence="4" type="ordered locus">FSU_1562</name>
</gene>
<dbReference type="InterPro" id="IPR036388">
    <property type="entry name" value="WH-like_DNA-bd_sf"/>
</dbReference>
<dbReference type="HOGENOM" id="CLU_041789_0_0_0"/>
<evidence type="ECO:0000313" key="6">
    <source>
        <dbReference type="Proteomes" id="UP000001497"/>
    </source>
</evidence>
<dbReference type="PATRIC" id="fig|59374.8.peg.1504"/>
<evidence type="ECO:0000313" key="5">
    <source>
        <dbReference type="Proteomes" id="UP000000517"/>
    </source>
</evidence>
<dbReference type="PANTHER" id="PTHR13504">
    <property type="entry name" value="FIDO DOMAIN-CONTAINING PROTEIN DDB_G0283145"/>
    <property type="match status" value="1"/>
</dbReference>
<dbReference type="Proteomes" id="UP000001497">
    <property type="component" value="Chromosome"/>
</dbReference>
<dbReference type="Pfam" id="PF13776">
    <property type="entry name" value="DUF4172"/>
    <property type="match status" value="1"/>
</dbReference>
<evidence type="ECO:0000313" key="3">
    <source>
        <dbReference type="EMBL" id="ACX74709.1"/>
    </source>
</evidence>
<name>C9RQ32_FIBSS</name>
<feature type="domain" description="Fido" evidence="2">
    <location>
        <begin position="100"/>
        <end position="251"/>
    </location>
</feature>
<dbReference type="eggNOG" id="COG3177">
    <property type="taxonomic scope" value="Bacteria"/>
</dbReference>
<dbReference type="GO" id="GO:0005524">
    <property type="term" value="F:ATP binding"/>
    <property type="evidence" value="ECO:0007669"/>
    <property type="project" value="UniProtKB-KW"/>
</dbReference>
<dbReference type="STRING" id="59374.FSU_1562"/>
<feature type="binding site" evidence="1">
    <location>
        <begin position="190"/>
        <end position="197"/>
    </location>
    <ligand>
        <name>ATP</name>
        <dbReference type="ChEBI" id="CHEBI:30616"/>
    </ligand>
</feature>
<dbReference type="SUPFAM" id="SSF140931">
    <property type="entry name" value="Fic-like"/>
    <property type="match status" value="1"/>
</dbReference>
<dbReference type="EMBL" id="CP002158">
    <property type="protein sequence ID" value="ADL25413.1"/>
    <property type="molecule type" value="Genomic_DNA"/>
</dbReference>
<protein>
    <submittedName>
        <fullName evidence="4">Fic family protein</fullName>
    </submittedName>
    <submittedName>
        <fullName evidence="3">Filamentation induced by cAMP protein Fic</fullName>
    </submittedName>
</protein>
<dbReference type="EMBL" id="CP001792">
    <property type="protein sequence ID" value="ACX74709.1"/>
    <property type="molecule type" value="Genomic_DNA"/>
</dbReference>
<accession>C9RQ32</accession>
<dbReference type="PROSITE" id="PS51459">
    <property type="entry name" value="FIDO"/>
    <property type="match status" value="1"/>
</dbReference>
<dbReference type="RefSeq" id="WP_014545838.1">
    <property type="nucleotide sequence ID" value="NC_013410.1"/>
</dbReference>
<evidence type="ECO:0000259" key="2">
    <source>
        <dbReference type="PROSITE" id="PS51459"/>
    </source>
</evidence>
<dbReference type="AlphaFoldDB" id="C9RQ32"/>
<dbReference type="Gene3D" id="1.10.3290.10">
    <property type="entry name" value="Fido-like domain"/>
    <property type="match status" value="1"/>
</dbReference>
<dbReference type="InterPro" id="IPR040198">
    <property type="entry name" value="Fido_containing"/>
</dbReference>
<keyword evidence="6" id="KW-1185">Reference proteome</keyword>
<dbReference type="KEGG" id="fsu:Fisuc_1104"/>
<reference evidence="5" key="2">
    <citation type="submission" date="2010-08" db="EMBL/GenBank/DDBJ databases">
        <title>Complete sequence of Fibrobacter succinogenes subsp. succinogenes S85.</title>
        <authorList>
            <person name="Durkin A.S."/>
            <person name="Nelson K.E."/>
            <person name="Morrison M."/>
            <person name="Forsberg C.W."/>
            <person name="Wilson D.B."/>
            <person name="Russell J.B."/>
            <person name="Cann I.K.O."/>
            <person name="Mackie R.I."/>
            <person name="White B.A."/>
        </authorList>
    </citation>
    <scope>NUCLEOTIDE SEQUENCE [LARGE SCALE GENOMIC DNA]</scope>
    <source>
        <strain evidence="5">ATCC 19169 / S85</strain>
    </source>
</reference>